<feature type="region of interest" description="Disordered" evidence="1">
    <location>
        <begin position="59"/>
        <end position="79"/>
    </location>
</feature>
<accession>A0A8W8MLK3</accession>
<dbReference type="AlphaFoldDB" id="A0A8W8MLK3"/>
<evidence type="ECO:0000313" key="3">
    <source>
        <dbReference type="Proteomes" id="UP000005408"/>
    </source>
</evidence>
<feature type="region of interest" description="Disordered" evidence="1">
    <location>
        <begin position="251"/>
        <end position="303"/>
    </location>
</feature>
<protein>
    <submittedName>
        <fullName evidence="2">Uncharacterized protein</fullName>
    </submittedName>
</protein>
<feature type="compositionally biased region" description="Polar residues" evidence="1">
    <location>
        <begin position="64"/>
        <end position="77"/>
    </location>
</feature>
<dbReference type="EnsemblMetazoa" id="G33730.1">
    <property type="protein sequence ID" value="G33730.1:cds"/>
    <property type="gene ID" value="G33730"/>
</dbReference>
<evidence type="ECO:0000313" key="2">
    <source>
        <dbReference type="EnsemblMetazoa" id="G33730.1:cds"/>
    </source>
</evidence>
<keyword evidence="3" id="KW-1185">Reference proteome</keyword>
<evidence type="ECO:0000256" key="1">
    <source>
        <dbReference type="SAM" id="MobiDB-lite"/>
    </source>
</evidence>
<proteinExistence type="predicted"/>
<name>A0A8W8MLK3_MAGGI</name>
<organism evidence="2 3">
    <name type="scientific">Magallana gigas</name>
    <name type="common">Pacific oyster</name>
    <name type="synonym">Crassostrea gigas</name>
    <dbReference type="NCBI Taxonomy" id="29159"/>
    <lineage>
        <taxon>Eukaryota</taxon>
        <taxon>Metazoa</taxon>
        <taxon>Spiralia</taxon>
        <taxon>Lophotrochozoa</taxon>
        <taxon>Mollusca</taxon>
        <taxon>Bivalvia</taxon>
        <taxon>Autobranchia</taxon>
        <taxon>Pteriomorphia</taxon>
        <taxon>Ostreida</taxon>
        <taxon>Ostreoidea</taxon>
        <taxon>Ostreidae</taxon>
        <taxon>Magallana</taxon>
    </lineage>
</organism>
<dbReference type="Proteomes" id="UP000005408">
    <property type="component" value="Unassembled WGS sequence"/>
</dbReference>
<sequence>MEKNNQNQSERRTRRRTVEQVQRDLLKDLVAHVNKSGNLKTIHERHSNLNVFMPSWAKRDGKSPLQSKAPMTQQDSRASLVAVDREEEIKDHQNDNHGDERDVHRERMRQVLKELLDQQKKVHSEKERKFMEFQKEKERREIVMKELLTFHAQQQVKKYKQQMIGVFEELMTFHALQRTKQISERMRDIFAELMTFHAQQKEQKSKERMMLVFAELLQTNSEKKKLKLLEEEEFVPRKLFLFNISTFKSSDDHPLQGRSYPDLSRHVASSEHAPPQESLDGAKAVVDNENDDEEVDKMETRSKKKKKCGLRKRVLRFLGLK</sequence>
<reference evidence="2" key="1">
    <citation type="submission" date="2022-08" db="UniProtKB">
        <authorList>
            <consortium name="EnsemblMetazoa"/>
        </authorList>
    </citation>
    <scope>IDENTIFICATION</scope>
    <source>
        <strain evidence="2">05x7-T-G4-1.051#20</strain>
    </source>
</reference>